<name>H7ENN2_9SPIR</name>
<feature type="compositionally biased region" description="Basic and acidic residues" evidence="1">
    <location>
        <begin position="563"/>
        <end position="572"/>
    </location>
</feature>
<protein>
    <submittedName>
        <fullName evidence="3">Uncharacterized protein</fullName>
    </submittedName>
</protein>
<organism evidence="3 4">
    <name type="scientific">Treponema saccharophilum DSM 2985</name>
    <dbReference type="NCBI Taxonomy" id="907348"/>
    <lineage>
        <taxon>Bacteria</taxon>
        <taxon>Pseudomonadati</taxon>
        <taxon>Spirochaetota</taxon>
        <taxon>Spirochaetia</taxon>
        <taxon>Spirochaetales</taxon>
        <taxon>Treponemataceae</taxon>
        <taxon>Treponema</taxon>
    </lineage>
</organism>
<dbReference type="AlphaFoldDB" id="H7ENN2"/>
<feature type="region of interest" description="Disordered" evidence="1">
    <location>
        <begin position="513"/>
        <end position="572"/>
    </location>
</feature>
<dbReference type="EMBL" id="AGRW01000053">
    <property type="protein sequence ID" value="EIC00960.1"/>
    <property type="molecule type" value="Genomic_DNA"/>
</dbReference>
<sequence>MKGIIVSAASFLCAFSVFPSFADEPAFASPPDVMFGSVPGEEKPALSGKISVGSGKKEVSGGTIESAAVDESALLSENGATIVVKSAEIRKSGGSSNSGQSNFYGLNAGVLSDGGKISLIKTSVATDAEGANAVFSTGENSFVTLQDVKITTKGNSSRGLDATYGGKIRARGVDITTEGEHCAAFATDRGEGTVVVEKGTAVTRGNGSPVIYSTGDIRVSKLKGSAESSEIACIEGKNSISIDGCELSGGAGLSGETASAVMLYQSMSGDANVGTARFSSSSSSLSNVSDGPFFFVTNTDAEIHLESTKIENPSGILLKVSGNDSSRGWGRAGANGGNLSFSAKKQRLEGDIIVDGISSLSLNLGKMSSFKGKLNEDGQGNVELCLAKNAVFEMTGDCHVNSIRDDDVTFSNIISHGNTLYYDSSDEKNAHLNGITIRLRDGGKIAAENRHSERKSTATEKSHSPEKKSAGTVPSQPPLSVVSGILLADNSVEPASYSITGKDGTVTKIRVMMPHPQKNGNPPSPPPSGAGKPMKNPPSPPAEKSRPAPITESALASLSGKNVDAKGIPEKDGTLIILEITESQR</sequence>
<evidence type="ECO:0000313" key="4">
    <source>
        <dbReference type="Proteomes" id="UP000003571"/>
    </source>
</evidence>
<keyword evidence="2" id="KW-0732">Signal</keyword>
<comment type="caution">
    <text evidence="3">The sequence shown here is derived from an EMBL/GenBank/DDBJ whole genome shotgun (WGS) entry which is preliminary data.</text>
</comment>
<accession>H7ENN2</accession>
<proteinExistence type="predicted"/>
<reference evidence="3 4" key="1">
    <citation type="submission" date="2011-09" db="EMBL/GenBank/DDBJ databases">
        <title>The draft genome of Treponema saccharophilum DSM 2985.</title>
        <authorList>
            <consortium name="US DOE Joint Genome Institute (JGI-PGF)"/>
            <person name="Lucas S."/>
            <person name="Copeland A."/>
            <person name="Lapidus A."/>
            <person name="Glavina del Rio T."/>
            <person name="Dalin E."/>
            <person name="Tice H."/>
            <person name="Bruce D."/>
            <person name="Goodwin L."/>
            <person name="Pitluck S."/>
            <person name="Peters L."/>
            <person name="Kyrpides N."/>
            <person name="Mavromatis K."/>
            <person name="Ivanova N."/>
            <person name="Markowitz V."/>
            <person name="Cheng J.-F."/>
            <person name="Hugenholtz P."/>
            <person name="Woyke T."/>
            <person name="Wu D."/>
            <person name="Gronow S."/>
            <person name="Wellnitz S."/>
            <person name="Brambilla E."/>
            <person name="Klenk H.-P."/>
            <person name="Eisen J.A."/>
        </authorList>
    </citation>
    <scope>NUCLEOTIDE SEQUENCE [LARGE SCALE GENOMIC DNA]</scope>
    <source>
        <strain evidence="3 4">DSM 2985</strain>
    </source>
</reference>
<feature type="chain" id="PRO_5003610268" evidence="2">
    <location>
        <begin position="23"/>
        <end position="585"/>
    </location>
</feature>
<dbReference type="STRING" id="907348.TresaDRAFT_0785"/>
<feature type="signal peptide" evidence="2">
    <location>
        <begin position="1"/>
        <end position="22"/>
    </location>
</feature>
<evidence type="ECO:0000256" key="2">
    <source>
        <dbReference type="SAM" id="SignalP"/>
    </source>
</evidence>
<keyword evidence="4" id="KW-1185">Reference proteome</keyword>
<feature type="compositionally biased region" description="Basic and acidic residues" evidence="1">
    <location>
        <begin position="443"/>
        <end position="469"/>
    </location>
</feature>
<evidence type="ECO:0000313" key="3">
    <source>
        <dbReference type="EMBL" id="EIC00960.1"/>
    </source>
</evidence>
<dbReference type="Gene3D" id="2.160.20.20">
    <property type="match status" value="1"/>
</dbReference>
<dbReference type="PATRIC" id="fig|907348.3.peg.2560"/>
<dbReference type="Proteomes" id="UP000003571">
    <property type="component" value="Unassembled WGS sequence"/>
</dbReference>
<feature type="region of interest" description="Disordered" evidence="1">
    <location>
        <begin position="443"/>
        <end position="478"/>
    </location>
</feature>
<dbReference type="OrthoDB" id="355208at2"/>
<gene>
    <name evidence="3" type="ORF">TresaDRAFT_0785</name>
</gene>
<evidence type="ECO:0000256" key="1">
    <source>
        <dbReference type="SAM" id="MobiDB-lite"/>
    </source>
</evidence>
<dbReference type="RefSeq" id="WP_002706153.1">
    <property type="nucleotide sequence ID" value="NZ_AGRW01000053.1"/>
</dbReference>
<dbReference type="eggNOG" id="COG5434">
    <property type="taxonomic scope" value="Bacteria"/>
</dbReference>
<dbReference type="InterPro" id="IPR012332">
    <property type="entry name" value="Autotransporter_pectin_lyase_C"/>
</dbReference>